<dbReference type="EMBL" id="ASPP01025543">
    <property type="protein sequence ID" value="ETO07933.1"/>
    <property type="molecule type" value="Genomic_DNA"/>
</dbReference>
<evidence type="ECO:0000313" key="3">
    <source>
        <dbReference type="Proteomes" id="UP000023152"/>
    </source>
</evidence>
<dbReference type="Gene3D" id="3.40.50.300">
    <property type="entry name" value="P-loop containing nucleotide triphosphate hydrolases"/>
    <property type="match status" value="1"/>
</dbReference>
<protein>
    <submittedName>
        <fullName evidence="2">NACHT domain-containing protein</fullName>
    </submittedName>
</protein>
<dbReference type="AlphaFoldDB" id="X6M1C0"/>
<evidence type="ECO:0000313" key="2">
    <source>
        <dbReference type="EMBL" id="ETO07933.1"/>
    </source>
</evidence>
<dbReference type="PANTHER" id="PTHR46312">
    <property type="entry name" value="NACHT DOMAIN-CONTAINING PROTEIN"/>
    <property type="match status" value="1"/>
</dbReference>
<accession>X6M1C0</accession>
<gene>
    <name evidence="2" type="ORF">RFI_29457</name>
</gene>
<comment type="caution">
    <text evidence="2">The sequence shown here is derived from an EMBL/GenBank/DDBJ whole genome shotgun (WGS) entry which is preliminary data.</text>
</comment>
<name>X6M1C0_RETFI</name>
<organism evidence="2 3">
    <name type="scientific">Reticulomyxa filosa</name>
    <dbReference type="NCBI Taxonomy" id="46433"/>
    <lineage>
        <taxon>Eukaryota</taxon>
        <taxon>Sar</taxon>
        <taxon>Rhizaria</taxon>
        <taxon>Retaria</taxon>
        <taxon>Foraminifera</taxon>
        <taxon>Monothalamids</taxon>
        <taxon>Reticulomyxidae</taxon>
        <taxon>Reticulomyxa</taxon>
    </lineage>
</organism>
<proteinExistence type="predicted"/>
<sequence length="315" mass="37378">MKNNFMHFIQANTRFFYVDCYDILFQNSTKICQRKILVPFFKKKSCLINYYFIPSKQLVLSCKSPILHTLAQSQKKGANMKHNFSRNIQFHFNPFSSTFCCLKELGHRKKIQRIVYLWRNHQKWNHQMWNHQFQYLLHIPLRRVINVFHHINDNGGDQKKNESNSDIEYLWSMIINELHIPQWNSNDTDCIINSMNGLLLLLDGFDEIANEIQTNTNLQSWLQHCTSNQKYSIIITSRANAMCPYLNNPRVLNVIGFQSQDIQNYVNAYFKNNNESNVLMEKLNNSRSLKLLSDTSLYLRLCCYLSKQDKLNNDK</sequence>
<dbReference type="PANTHER" id="PTHR46312:SF2">
    <property type="entry name" value="NUCLEOTIDE-BINDING OLIGOMERIZATION DOMAIN-CONTAINING PROTEIN 2-LIKE"/>
    <property type="match status" value="1"/>
</dbReference>
<evidence type="ECO:0000259" key="1">
    <source>
        <dbReference type="Pfam" id="PF05729"/>
    </source>
</evidence>
<dbReference type="InterPro" id="IPR007111">
    <property type="entry name" value="NACHT_NTPase"/>
</dbReference>
<dbReference type="Proteomes" id="UP000023152">
    <property type="component" value="Unassembled WGS sequence"/>
</dbReference>
<feature type="domain" description="NACHT" evidence="1">
    <location>
        <begin position="168"/>
        <end position="272"/>
    </location>
</feature>
<keyword evidence="3" id="KW-1185">Reference proteome</keyword>
<dbReference type="InterPro" id="IPR027417">
    <property type="entry name" value="P-loop_NTPase"/>
</dbReference>
<reference evidence="2 3" key="1">
    <citation type="journal article" date="2013" name="Curr. Biol.">
        <title>The Genome of the Foraminiferan Reticulomyxa filosa.</title>
        <authorList>
            <person name="Glockner G."/>
            <person name="Hulsmann N."/>
            <person name="Schleicher M."/>
            <person name="Noegel A.A."/>
            <person name="Eichinger L."/>
            <person name="Gallinger C."/>
            <person name="Pawlowski J."/>
            <person name="Sierra R."/>
            <person name="Euteneuer U."/>
            <person name="Pillet L."/>
            <person name="Moustafa A."/>
            <person name="Platzer M."/>
            <person name="Groth M."/>
            <person name="Szafranski K."/>
            <person name="Schliwa M."/>
        </authorList>
    </citation>
    <scope>NUCLEOTIDE SEQUENCE [LARGE SCALE GENOMIC DNA]</scope>
</reference>
<dbReference type="Pfam" id="PF05729">
    <property type="entry name" value="NACHT"/>
    <property type="match status" value="1"/>
</dbReference>